<comment type="caution">
    <text evidence="7">The sequence shown here is derived from an EMBL/GenBank/DDBJ whole genome shotgun (WGS) entry which is preliminary data.</text>
</comment>
<dbReference type="EMBL" id="JAVDXT010000001">
    <property type="protein sequence ID" value="MDR7376608.1"/>
    <property type="molecule type" value="Genomic_DNA"/>
</dbReference>
<sequence length="434" mass="44002">MQTSTTRRAAIALSLAYALAMFHRTSFSEVSSILGHDGALSTECLAWIGSAFFWVYLGFQIPAGILVDAAGSRRVSAWGSAAMAIGAGLFASASTPWMMAGARGLCAAGAVSVFLALISYCSKSFGSHSSSALGRALLIGNIGGVASGAPLEFALDLVGWRQAWWALAVGSAIAGLATLVLAPKDSPGDSIRTAARKAFPAFLDSLRHSEVYLAAGALAGLAGAFHAFAGFGAHQLARSLGIDSQAAGMVVSAMVGGFALGSLAWGGIGDKAKARNKVARRVPLAAFALWAWILIAPPSNPWLLGSTMFTVGFLCACFGNVYAMLDQLSAGKAQGAIKATANCGIALGAALAQVSQGMLSGELAALPCLALAALGVACCWALAKRCRIGQTAMRGGEPSDIAVPSEGLADVCMGGPACQPRIACGIAGPVRPTF</sequence>
<dbReference type="SUPFAM" id="SSF103473">
    <property type="entry name" value="MFS general substrate transporter"/>
    <property type="match status" value="1"/>
</dbReference>
<name>A0ABU2C5K6_9BURK</name>
<feature type="transmembrane region" description="Helical" evidence="6">
    <location>
        <begin position="302"/>
        <end position="323"/>
    </location>
</feature>
<comment type="subcellular location">
    <subcellularLocation>
        <location evidence="1">Cell membrane</location>
        <topology evidence="1">Multi-pass membrane protein</topology>
    </subcellularLocation>
</comment>
<feature type="transmembrane region" description="Helical" evidence="6">
    <location>
        <begin position="246"/>
        <end position="266"/>
    </location>
</feature>
<evidence type="ECO:0000313" key="8">
    <source>
        <dbReference type="Proteomes" id="UP001180487"/>
    </source>
</evidence>
<gene>
    <name evidence="7" type="ORF">J2X19_001266</name>
</gene>
<dbReference type="InterPro" id="IPR036259">
    <property type="entry name" value="MFS_trans_sf"/>
</dbReference>
<dbReference type="Proteomes" id="UP001180487">
    <property type="component" value="Unassembled WGS sequence"/>
</dbReference>
<evidence type="ECO:0000256" key="4">
    <source>
        <dbReference type="ARBA" id="ARBA00022989"/>
    </source>
</evidence>
<keyword evidence="2" id="KW-1003">Cell membrane</keyword>
<protein>
    <submittedName>
        <fullName evidence="7">MFS family arabinose efflux permease</fullName>
    </submittedName>
</protein>
<feature type="transmembrane region" description="Helical" evidence="6">
    <location>
        <begin position="163"/>
        <end position="182"/>
    </location>
</feature>
<dbReference type="CDD" id="cd06174">
    <property type="entry name" value="MFS"/>
    <property type="match status" value="1"/>
</dbReference>
<evidence type="ECO:0000256" key="2">
    <source>
        <dbReference type="ARBA" id="ARBA00022475"/>
    </source>
</evidence>
<dbReference type="Gene3D" id="1.20.1250.20">
    <property type="entry name" value="MFS general substrate transporter like domains"/>
    <property type="match status" value="2"/>
</dbReference>
<feature type="transmembrane region" description="Helical" evidence="6">
    <location>
        <begin position="211"/>
        <end position="234"/>
    </location>
</feature>
<keyword evidence="8" id="KW-1185">Reference proteome</keyword>
<evidence type="ECO:0000256" key="6">
    <source>
        <dbReference type="SAM" id="Phobius"/>
    </source>
</evidence>
<feature type="transmembrane region" description="Helical" evidence="6">
    <location>
        <begin position="100"/>
        <end position="120"/>
    </location>
</feature>
<organism evidence="7 8">
    <name type="scientific">Rhodoferax ferrireducens</name>
    <dbReference type="NCBI Taxonomy" id="192843"/>
    <lineage>
        <taxon>Bacteria</taxon>
        <taxon>Pseudomonadati</taxon>
        <taxon>Pseudomonadota</taxon>
        <taxon>Betaproteobacteria</taxon>
        <taxon>Burkholderiales</taxon>
        <taxon>Comamonadaceae</taxon>
        <taxon>Rhodoferax</taxon>
    </lineage>
</organism>
<evidence type="ECO:0000256" key="5">
    <source>
        <dbReference type="ARBA" id="ARBA00023136"/>
    </source>
</evidence>
<dbReference type="InterPro" id="IPR050189">
    <property type="entry name" value="MFS_Efflux_Transporters"/>
</dbReference>
<keyword evidence="4 6" id="KW-1133">Transmembrane helix</keyword>
<accession>A0ABU2C5K6</accession>
<feature type="transmembrane region" description="Helical" evidence="6">
    <location>
        <begin position="364"/>
        <end position="383"/>
    </location>
</feature>
<dbReference type="PANTHER" id="PTHR43124">
    <property type="entry name" value="PURINE EFFLUX PUMP PBUE"/>
    <property type="match status" value="1"/>
</dbReference>
<feature type="transmembrane region" description="Helical" evidence="6">
    <location>
        <begin position="44"/>
        <end position="63"/>
    </location>
</feature>
<evidence type="ECO:0000256" key="3">
    <source>
        <dbReference type="ARBA" id="ARBA00022692"/>
    </source>
</evidence>
<dbReference type="Pfam" id="PF07690">
    <property type="entry name" value="MFS_1"/>
    <property type="match status" value="1"/>
</dbReference>
<reference evidence="7 8" key="1">
    <citation type="submission" date="2023-07" db="EMBL/GenBank/DDBJ databases">
        <title>Sorghum-associated microbial communities from plants grown in Nebraska, USA.</title>
        <authorList>
            <person name="Schachtman D."/>
        </authorList>
    </citation>
    <scope>NUCLEOTIDE SEQUENCE [LARGE SCALE GENOMIC DNA]</scope>
    <source>
        <strain evidence="7 8">BE313</strain>
    </source>
</reference>
<dbReference type="PANTHER" id="PTHR43124:SF3">
    <property type="entry name" value="CHLORAMPHENICOL EFFLUX PUMP RV0191"/>
    <property type="match status" value="1"/>
</dbReference>
<feature type="transmembrane region" description="Helical" evidence="6">
    <location>
        <begin position="278"/>
        <end position="296"/>
    </location>
</feature>
<keyword evidence="5 6" id="KW-0472">Membrane</keyword>
<evidence type="ECO:0000313" key="7">
    <source>
        <dbReference type="EMBL" id="MDR7376608.1"/>
    </source>
</evidence>
<dbReference type="InterPro" id="IPR011701">
    <property type="entry name" value="MFS"/>
</dbReference>
<dbReference type="RefSeq" id="WP_310371657.1">
    <property type="nucleotide sequence ID" value="NZ_JAVDXT010000001.1"/>
</dbReference>
<feature type="transmembrane region" description="Helical" evidence="6">
    <location>
        <begin position="75"/>
        <end position="94"/>
    </location>
</feature>
<keyword evidence="3 6" id="KW-0812">Transmembrane</keyword>
<proteinExistence type="predicted"/>
<evidence type="ECO:0000256" key="1">
    <source>
        <dbReference type="ARBA" id="ARBA00004651"/>
    </source>
</evidence>